<accession>A0AAD5VLJ3</accession>
<reference evidence="2" key="1">
    <citation type="submission" date="2022-07" db="EMBL/GenBank/DDBJ databases">
        <title>Genome Sequence of Leucocoprinus birnbaumii.</title>
        <authorList>
            <person name="Buettner E."/>
        </authorList>
    </citation>
    <scope>NUCLEOTIDE SEQUENCE</scope>
    <source>
        <strain evidence="2">VT141</strain>
    </source>
</reference>
<dbReference type="Gene3D" id="3.60.10.10">
    <property type="entry name" value="Endonuclease/exonuclease/phosphatase"/>
    <property type="match status" value="1"/>
</dbReference>
<protein>
    <recommendedName>
        <fullName evidence="1">Endonuclease/exonuclease/phosphatase domain-containing protein</fullName>
    </recommendedName>
</protein>
<evidence type="ECO:0000313" key="2">
    <source>
        <dbReference type="EMBL" id="KAJ3557254.1"/>
    </source>
</evidence>
<dbReference type="Proteomes" id="UP001213000">
    <property type="component" value="Unassembled WGS sequence"/>
</dbReference>
<evidence type="ECO:0000313" key="3">
    <source>
        <dbReference type="Proteomes" id="UP001213000"/>
    </source>
</evidence>
<comment type="caution">
    <text evidence="2">The sequence shown here is derived from an EMBL/GenBank/DDBJ whole genome shotgun (WGS) entry which is preliminary data.</text>
</comment>
<keyword evidence="3" id="KW-1185">Reference proteome</keyword>
<dbReference type="AlphaFoldDB" id="A0AAD5VLJ3"/>
<gene>
    <name evidence="2" type="ORF">NP233_g11792</name>
</gene>
<dbReference type="SUPFAM" id="SSF56219">
    <property type="entry name" value="DNase I-like"/>
    <property type="match status" value="1"/>
</dbReference>
<dbReference type="InterPro" id="IPR036691">
    <property type="entry name" value="Endo/exonu/phosph_ase_sf"/>
</dbReference>
<name>A0AAD5VLJ3_9AGAR</name>
<dbReference type="Pfam" id="PF14529">
    <property type="entry name" value="Exo_endo_phos_2"/>
    <property type="match status" value="1"/>
</dbReference>
<dbReference type="GO" id="GO:0003824">
    <property type="term" value="F:catalytic activity"/>
    <property type="evidence" value="ECO:0007669"/>
    <property type="project" value="InterPro"/>
</dbReference>
<sequence>MNNDQEQYRRLRILQINMNKSEAAHLDLINRNLADNWDIVCLQEPHITKYGNIRTPNKFRQVYPVDRHKEGAGRVRSAMWINEAIDTNNWEMVAIQGTNDITAVRLTGPYGKLAIFNVYNPCDNNTVQELLDRFLIRRRGEFYDSDHKHVIWCGDFNRHHPLWDRDEDVDLFRGQNRDRADKFISILAEHDMMMALPKGIPTICTHRTKRYTRPDNIFMTEQTLAHVARCDVESTWRPPNTDHFPIVTMLELPTKLTTPRPMRNFKQADWKEFREALERQLPELNIPGVIATVRDLEEQTQALTRIIRKKPPLPYSGR</sequence>
<dbReference type="EMBL" id="JANIEX010001500">
    <property type="protein sequence ID" value="KAJ3557254.1"/>
    <property type="molecule type" value="Genomic_DNA"/>
</dbReference>
<evidence type="ECO:0000259" key="1">
    <source>
        <dbReference type="Pfam" id="PF14529"/>
    </source>
</evidence>
<feature type="domain" description="Endonuclease/exonuclease/phosphatase" evidence="1">
    <location>
        <begin position="114"/>
        <end position="246"/>
    </location>
</feature>
<proteinExistence type="predicted"/>
<dbReference type="InterPro" id="IPR052560">
    <property type="entry name" value="RdDP_mobile_element"/>
</dbReference>
<dbReference type="PANTHER" id="PTHR36688:SF2">
    <property type="entry name" value="ENDONUCLEASE_EXONUCLEASE_PHOSPHATASE DOMAIN-CONTAINING PROTEIN"/>
    <property type="match status" value="1"/>
</dbReference>
<dbReference type="PANTHER" id="PTHR36688">
    <property type="entry name" value="ENDO/EXONUCLEASE/PHOSPHATASE DOMAIN-CONTAINING PROTEIN"/>
    <property type="match status" value="1"/>
</dbReference>
<organism evidence="2 3">
    <name type="scientific">Leucocoprinus birnbaumii</name>
    <dbReference type="NCBI Taxonomy" id="56174"/>
    <lineage>
        <taxon>Eukaryota</taxon>
        <taxon>Fungi</taxon>
        <taxon>Dikarya</taxon>
        <taxon>Basidiomycota</taxon>
        <taxon>Agaricomycotina</taxon>
        <taxon>Agaricomycetes</taxon>
        <taxon>Agaricomycetidae</taxon>
        <taxon>Agaricales</taxon>
        <taxon>Agaricineae</taxon>
        <taxon>Agaricaceae</taxon>
        <taxon>Leucocoprinus</taxon>
    </lineage>
</organism>
<dbReference type="InterPro" id="IPR005135">
    <property type="entry name" value="Endo/exonuclease/phosphatase"/>
</dbReference>